<protein>
    <recommendedName>
        <fullName evidence="4 11">Histone acetyltransferase type B catalytic subunit</fullName>
        <ecNumber evidence="3 11">2.3.1.48</ecNumber>
    </recommendedName>
</protein>
<comment type="caution">
    <text evidence="18">The sequence shown here is derived from an EMBL/GenBank/DDBJ whole genome shotgun (WGS) entry which is preliminary data.</text>
</comment>
<organism evidence="18 19">
    <name type="scientific">Powellomyces hirtus</name>
    <dbReference type="NCBI Taxonomy" id="109895"/>
    <lineage>
        <taxon>Eukaryota</taxon>
        <taxon>Fungi</taxon>
        <taxon>Fungi incertae sedis</taxon>
        <taxon>Chytridiomycota</taxon>
        <taxon>Chytridiomycota incertae sedis</taxon>
        <taxon>Chytridiomycetes</taxon>
        <taxon>Spizellomycetales</taxon>
        <taxon>Powellomycetaceae</taxon>
        <taxon>Powellomyces</taxon>
    </lineage>
</organism>
<evidence type="ECO:0000313" key="18">
    <source>
        <dbReference type="EMBL" id="TPX56110.1"/>
    </source>
</evidence>
<dbReference type="Gene3D" id="3.40.630.30">
    <property type="match status" value="1"/>
</dbReference>
<keyword evidence="19" id="KW-1185">Reference proteome</keyword>
<evidence type="ECO:0000256" key="8">
    <source>
        <dbReference type="ARBA" id="ARBA00023242"/>
    </source>
</evidence>
<dbReference type="GO" id="GO:0005634">
    <property type="term" value="C:nucleus"/>
    <property type="evidence" value="ECO:0007669"/>
    <property type="project" value="UniProtKB-SubCell"/>
</dbReference>
<evidence type="ECO:0000259" key="17">
    <source>
        <dbReference type="Pfam" id="PF10394"/>
    </source>
</evidence>
<feature type="active site" description="Proton donor/acceptor" evidence="12">
    <location>
        <position position="305"/>
    </location>
</feature>
<evidence type="ECO:0000256" key="9">
    <source>
        <dbReference type="ARBA" id="ARBA00023315"/>
    </source>
</evidence>
<feature type="binding site" evidence="13">
    <location>
        <position position="317"/>
    </location>
    <ligand>
        <name>acetyl-CoA</name>
        <dbReference type="ChEBI" id="CHEBI:57288"/>
    </ligand>
</feature>
<reference evidence="18 19" key="1">
    <citation type="journal article" date="2019" name="Sci. Rep.">
        <title>Comparative genomics of chytrid fungi reveal insights into the obligate biotrophic and pathogenic lifestyle of Synchytrium endobioticum.</title>
        <authorList>
            <person name="van de Vossenberg B.T.L.H."/>
            <person name="Warris S."/>
            <person name="Nguyen H.D.T."/>
            <person name="van Gent-Pelzer M.P.E."/>
            <person name="Joly D.L."/>
            <person name="van de Geest H.C."/>
            <person name="Bonants P.J.M."/>
            <person name="Smith D.S."/>
            <person name="Levesque C.A."/>
            <person name="van der Lee T.A.J."/>
        </authorList>
    </citation>
    <scope>NUCLEOTIDE SEQUENCE [LARGE SCALE GENOMIC DNA]</scope>
    <source>
        <strain evidence="18 19">CBS 809.83</strain>
    </source>
</reference>
<dbReference type="PIRSF" id="PIRSF038084">
    <property type="entry name" value="HAT-B_cat"/>
    <property type="match status" value="1"/>
</dbReference>
<evidence type="ECO:0000256" key="12">
    <source>
        <dbReference type="PIRSR" id="PIRSR038084-1"/>
    </source>
</evidence>
<evidence type="ECO:0000256" key="13">
    <source>
        <dbReference type="PIRSR" id="PIRSR038084-2"/>
    </source>
</evidence>
<comment type="function">
    <text evidence="11">Catalytic component of the histone acetylase B (HAT-B) complex. Has intrinsic substrate specificity that modifies lysine in recognition sequence GXGKXG. Involved in DNA double-strand break repair.</text>
</comment>
<evidence type="ECO:0000313" key="19">
    <source>
        <dbReference type="Proteomes" id="UP000318582"/>
    </source>
</evidence>
<sequence>MTDEEHPSKKRRILAGGDDDEGQTTIGFGVPNGTNGKEDGWEDVQEDGDTDPPRPLRPWEVRASDAISLKLVGTQGESDTFHPEFTYPVFGMDEVIYGYRSVNIKLYHSTASLFTYVNVTYGETVSGNTSEPNREPDDVISLLQAKLPPDVTQDYAVFLDRVKRDDTEFVPFGTKFDEYALGEADVTYELYSASFASPGFLEFHRRLQVFLLWYIEGASYLEENDERWEMVLLYERRGPRYAFIGYVTYYPFFYYTPEECNRRRVRISQVLILPPYQHRGHGARLYQHLYKYFLSQPHLVQITVEDPNEAFHNLRDRCDLAYLIRDGANGDLRLPVAADTIKAVGEKYKLSKRQAERCVEMFLLRAIEPRRDRKLYQQFRIHVKRRIFRQNEEAFAQLKMDRAGRIKRLDETYENVEDEYREILGSLRLD</sequence>
<dbReference type="InterPro" id="IPR037113">
    <property type="entry name" value="Hat1_N_sf"/>
</dbReference>
<evidence type="ECO:0000256" key="14">
    <source>
        <dbReference type="PIRSR" id="PIRSR038084-3"/>
    </source>
</evidence>
<feature type="domain" description="Histone acetyl transferase HAT1 N-terminal" evidence="17">
    <location>
        <begin position="59"/>
        <end position="216"/>
    </location>
</feature>
<feature type="region of interest" description="Disordered" evidence="15">
    <location>
        <begin position="1"/>
        <end position="58"/>
    </location>
</feature>
<keyword evidence="9 11" id="KW-0012">Acyltransferase</keyword>
<dbReference type="Pfam" id="PF00583">
    <property type="entry name" value="Acetyltransf_1"/>
    <property type="match status" value="1"/>
</dbReference>
<dbReference type="GO" id="GO:0042393">
    <property type="term" value="F:histone binding"/>
    <property type="evidence" value="ECO:0007669"/>
    <property type="project" value="InterPro"/>
</dbReference>
<keyword evidence="11" id="KW-0963">Cytoplasm</keyword>
<evidence type="ECO:0000256" key="10">
    <source>
        <dbReference type="ARBA" id="ARBA00048017"/>
    </source>
</evidence>
<dbReference type="InterPro" id="IPR019467">
    <property type="entry name" value="Hat1_N"/>
</dbReference>
<comment type="subcellular location">
    <subcellularLocation>
        <location evidence="11">Cytoplasm</location>
    </subcellularLocation>
    <subcellularLocation>
        <location evidence="1 11">Nucleus</location>
    </subcellularLocation>
</comment>
<dbReference type="Pfam" id="PF21184">
    <property type="entry name" value="HAT1_C_fung"/>
    <property type="match status" value="1"/>
</dbReference>
<dbReference type="Gene3D" id="3.90.360.10">
    <property type="entry name" value="Histone acetyl transferase 1 (HAT1), N-terminal domain"/>
    <property type="match status" value="1"/>
</dbReference>
<evidence type="ECO:0000259" key="16">
    <source>
        <dbReference type="Pfam" id="PF00583"/>
    </source>
</evidence>
<dbReference type="GO" id="GO:0004402">
    <property type="term" value="F:histone acetyltransferase activity"/>
    <property type="evidence" value="ECO:0007669"/>
    <property type="project" value="UniProtKB-UniRule"/>
</dbReference>
<dbReference type="InterPro" id="IPR016181">
    <property type="entry name" value="Acyl_CoA_acyltransferase"/>
</dbReference>
<dbReference type="PANTHER" id="PTHR12046">
    <property type="entry name" value="HISTONE ACETYLTRANSFERASE TYPE B CATALYTIC SUBUNIT"/>
    <property type="match status" value="1"/>
</dbReference>
<evidence type="ECO:0000256" key="11">
    <source>
        <dbReference type="PIRNR" id="PIRNR038084"/>
    </source>
</evidence>
<dbReference type="GO" id="GO:0031509">
    <property type="term" value="P:subtelomeric heterochromatin formation"/>
    <property type="evidence" value="ECO:0007669"/>
    <property type="project" value="InterPro"/>
</dbReference>
<feature type="compositionally biased region" description="Acidic residues" evidence="15">
    <location>
        <begin position="40"/>
        <end position="50"/>
    </location>
</feature>
<feature type="site" description="Interaction with histone H4 N-terminus" evidence="14">
    <location>
        <position position="228"/>
    </location>
</feature>
<dbReference type="EMBL" id="QEAQ01000085">
    <property type="protein sequence ID" value="TPX56110.1"/>
    <property type="molecule type" value="Genomic_DNA"/>
</dbReference>
<dbReference type="STRING" id="109895.A0A507DZ41"/>
<comment type="similarity">
    <text evidence="2 11">Belongs to the HAT1 family.</text>
</comment>
<dbReference type="GO" id="GO:0005737">
    <property type="term" value="C:cytoplasm"/>
    <property type="evidence" value="ECO:0007669"/>
    <property type="project" value="UniProtKB-SubCell"/>
</dbReference>
<evidence type="ECO:0000256" key="15">
    <source>
        <dbReference type="SAM" id="MobiDB-lite"/>
    </source>
</evidence>
<name>A0A507DZ41_9FUNG</name>
<dbReference type="Proteomes" id="UP000318582">
    <property type="component" value="Unassembled WGS sequence"/>
</dbReference>
<evidence type="ECO:0000256" key="4">
    <source>
        <dbReference type="ARBA" id="ARBA00021268"/>
    </source>
</evidence>
<evidence type="ECO:0000256" key="5">
    <source>
        <dbReference type="ARBA" id="ARBA00022679"/>
    </source>
</evidence>
<dbReference type="GO" id="GO:0006281">
    <property type="term" value="P:DNA repair"/>
    <property type="evidence" value="ECO:0007669"/>
    <property type="project" value="UniProtKB-KW"/>
</dbReference>
<dbReference type="SUPFAM" id="SSF55729">
    <property type="entry name" value="Acyl-CoA N-acyltransferases (Nat)"/>
    <property type="match status" value="1"/>
</dbReference>
<dbReference type="EC" id="2.3.1.48" evidence="3 11"/>
<evidence type="ECO:0000256" key="1">
    <source>
        <dbReference type="ARBA" id="ARBA00004123"/>
    </source>
</evidence>
<proteinExistence type="inferred from homology"/>
<dbReference type="CDD" id="cd04301">
    <property type="entry name" value="NAT_SF"/>
    <property type="match status" value="1"/>
</dbReference>
<accession>A0A507DZ41</accession>
<keyword evidence="6" id="KW-0227">DNA damage</keyword>
<dbReference type="InterPro" id="IPR017380">
    <property type="entry name" value="Hist_AcTrfase_B-typ_cat-su"/>
</dbReference>
<feature type="binding site" evidence="13">
    <location>
        <position position="308"/>
    </location>
    <ligand>
        <name>acetyl-CoA</name>
        <dbReference type="ChEBI" id="CHEBI:57288"/>
    </ligand>
</feature>
<comment type="subunit">
    <text evidence="11">Component of the HAT-B complex composed of at least HAT1 and HAT2. The HAT-B complex binds to histone H4 tail.</text>
</comment>
<dbReference type="InterPro" id="IPR000182">
    <property type="entry name" value="GNAT_dom"/>
</dbReference>
<dbReference type="AlphaFoldDB" id="A0A507DZ41"/>
<evidence type="ECO:0000256" key="6">
    <source>
        <dbReference type="ARBA" id="ARBA00022763"/>
    </source>
</evidence>
<evidence type="ECO:0000256" key="7">
    <source>
        <dbReference type="ARBA" id="ARBA00023204"/>
    </source>
</evidence>
<keyword evidence="5 11" id="KW-0808">Transferase</keyword>
<keyword evidence="7" id="KW-0234">DNA repair</keyword>
<feature type="domain" description="N-acetyltransferase" evidence="16">
    <location>
        <begin position="239"/>
        <end position="314"/>
    </location>
</feature>
<dbReference type="Gene3D" id="1.10.10.390">
    <property type="match status" value="1"/>
</dbReference>
<gene>
    <name evidence="18" type="ORF">PhCBS80983_g04785</name>
</gene>
<feature type="region of interest" description="Interaction with histone H4 N-terminus" evidence="13">
    <location>
        <begin position="250"/>
        <end position="252"/>
    </location>
</feature>
<evidence type="ECO:0000256" key="3">
    <source>
        <dbReference type="ARBA" id="ARBA00013184"/>
    </source>
</evidence>
<dbReference type="InterPro" id="IPR013523">
    <property type="entry name" value="Hist_AcTrfase_HAT1_C"/>
</dbReference>
<evidence type="ECO:0000256" key="2">
    <source>
        <dbReference type="ARBA" id="ARBA00010543"/>
    </source>
</evidence>
<dbReference type="GO" id="GO:0000781">
    <property type="term" value="C:chromosome, telomeric region"/>
    <property type="evidence" value="ECO:0007669"/>
    <property type="project" value="GOC"/>
</dbReference>
<comment type="catalytic activity">
    <reaction evidence="10 11">
        <text>L-lysyl-[protein] + acetyl-CoA = N(6)-acetyl-L-lysyl-[protein] + CoA + H(+)</text>
        <dbReference type="Rhea" id="RHEA:45948"/>
        <dbReference type="Rhea" id="RHEA-COMP:9752"/>
        <dbReference type="Rhea" id="RHEA-COMP:10731"/>
        <dbReference type="ChEBI" id="CHEBI:15378"/>
        <dbReference type="ChEBI" id="CHEBI:29969"/>
        <dbReference type="ChEBI" id="CHEBI:57287"/>
        <dbReference type="ChEBI" id="CHEBI:57288"/>
        <dbReference type="ChEBI" id="CHEBI:61930"/>
        <dbReference type="EC" id="2.3.1.48"/>
    </reaction>
</comment>
<dbReference type="Pfam" id="PF10394">
    <property type="entry name" value="Hat1_N"/>
    <property type="match status" value="1"/>
</dbReference>
<keyword evidence="8 11" id="KW-0539">Nucleus</keyword>